<evidence type="ECO:0000313" key="3">
    <source>
        <dbReference type="EMBL" id="NYF99033.1"/>
    </source>
</evidence>
<evidence type="ECO:0000313" key="4">
    <source>
        <dbReference type="Proteomes" id="UP000554054"/>
    </source>
</evidence>
<name>A0A852VWK4_9MICO</name>
<keyword evidence="4" id="KW-1185">Reference proteome</keyword>
<evidence type="ECO:0000256" key="2">
    <source>
        <dbReference type="SAM" id="Phobius"/>
    </source>
</evidence>
<reference evidence="3 4" key="1">
    <citation type="submission" date="2020-07" db="EMBL/GenBank/DDBJ databases">
        <title>Sequencing the genomes of 1000 actinobacteria strains.</title>
        <authorList>
            <person name="Klenk H.-P."/>
        </authorList>
    </citation>
    <scope>NUCLEOTIDE SEQUENCE [LARGE SCALE GENOMIC DNA]</scope>
    <source>
        <strain evidence="3 4">DSM 26154</strain>
    </source>
</reference>
<dbReference type="RefSeq" id="WP_185991786.1">
    <property type="nucleotide sequence ID" value="NZ_JACCAE010000001.1"/>
</dbReference>
<gene>
    <name evidence="3" type="ORF">BJY20_002425</name>
</gene>
<keyword evidence="2" id="KW-1133">Transmembrane helix</keyword>
<keyword evidence="2" id="KW-0812">Transmembrane</keyword>
<dbReference type="AlphaFoldDB" id="A0A852VWK4"/>
<keyword evidence="2" id="KW-0472">Membrane</keyword>
<sequence>MLQKWGTLQVSKPISRRNGVSMDVWRITVAVLRRWYVFLPLLVVSGLSAYAVGEGVHPQYEVTATAILVPGAQEAEIDNPYGSIESTSDVLSIVLDGPPVRDELEDQGLNPDYEIDTRSRSSIIDVTVLSDTRPESVATAEEVLEVAQRELSQRQDAAGLPKDTQISLEVLRAPALSQVVTDGRMRNMAIVGIAGAALSLLVAILFDDLVGIIKRWVERRRRLRRSHPSELSPSIPRRERRGATPSDEPRQRQPDDTPSQPSAGAEAASQRDPTATDDRESASSQGRA</sequence>
<feature type="transmembrane region" description="Helical" evidence="2">
    <location>
        <begin position="189"/>
        <end position="213"/>
    </location>
</feature>
<proteinExistence type="predicted"/>
<organism evidence="3 4">
    <name type="scientific">Janibacter cremeus</name>
    <dbReference type="NCBI Taxonomy" id="1285192"/>
    <lineage>
        <taxon>Bacteria</taxon>
        <taxon>Bacillati</taxon>
        <taxon>Actinomycetota</taxon>
        <taxon>Actinomycetes</taxon>
        <taxon>Micrococcales</taxon>
        <taxon>Intrasporangiaceae</taxon>
        <taxon>Janibacter</taxon>
    </lineage>
</organism>
<accession>A0A852VWK4</accession>
<dbReference type="Proteomes" id="UP000554054">
    <property type="component" value="Unassembled WGS sequence"/>
</dbReference>
<feature type="region of interest" description="Disordered" evidence="1">
    <location>
        <begin position="223"/>
        <end position="288"/>
    </location>
</feature>
<protein>
    <submittedName>
        <fullName evidence="3">Capsular polysaccharide biosynthesis protein</fullName>
    </submittedName>
</protein>
<comment type="caution">
    <text evidence="3">The sequence shown here is derived from an EMBL/GenBank/DDBJ whole genome shotgun (WGS) entry which is preliminary data.</text>
</comment>
<dbReference type="EMBL" id="JACCAE010000001">
    <property type="protein sequence ID" value="NYF99033.1"/>
    <property type="molecule type" value="Genomic_DNA"/>
</dbReference>
<evidence type="ECO:0000256" key="1">
    <source>
        <dbReference type="SAM" id="MobiDB-lite"/>
    </source>
</evidence>